<keyword evidence="2" id="KW-1185">Reference proteome</keyword>
<name>A0A315ZH97_SEDFL</name>
<gene>
    <name evidence="1" type="ORF">BC781_101891</name>
</gene>
<protein>
    <submittedName>
        <fullName evidence="1">Uncharacterized protein</fullName>
    </submittedName>
</protein>
<dbReference type="AlphaFoldDB" id="A0A315ZH97"/>
<accession>A0A315ZH97</accession>
<proteinExistence type="predicted"/>
<dbReference type="Proteomes" id="UP000245535">
    <property type="component" value="Unassembled WGS sequence"/>
</dbReference>
<reference evidence="1 2" key="1">
    <citation type="submission" date="2018-03" db="EMBL/GenBank/DDBJ databases">
        <title>Genomic Encyclopedia of Archaeal and Bacterial Type Strains, Phase II (KMG-II): from individual species to whole genera.</title>
        <authorList>
            <person name="Goeker M."/>
        </authorList>
    </citation>
    <scope>NUCLEOTIDE SEQUENCE [LARGE SCALE GENOMIC DNA]</scope>
    <source>
        <strain evidence="1 2">DSM 28229</strain>
    </source>
</reference>
<dbReference type="EMBL" id="QGDO01000001">
    <property type="protein sequence ID" value="PWJ44520.1"/>
    <property type="molecule type" value="Genomic_DNA"/>
</dbReference>
<comment type="caution">
    <text evidence="1">The sequence shown here is derived from an EMBL/GenBank/DDBJ whole genome shotgun (WGS) entry which is preliminary data.</text>
</comment>
<evidence type="ECO:0000313" key="2">
    <source>
        <dbReference type="Proteomes" id="UP000245535"/>
    </source>
</evidence>
<evidence type="ECO:0000313" key="1">
    <source>
        <dbReference type="EMBL" id="PWJ44520.1"/>
    </source>
</evidence>
<organism evidence="1 2">
    <name type="scientific">Sediminitomix flava</name>
    <dbReference type="NCBI Taxonomy" id="379075"/>
    <lineage>
        <taxon>Bacteria</taxon>
        <taxon>Pseudomonadati</taxon>
        <taxon>Bacteroidota</taxon>
        <taxon>Cytophagia</taxon>
        <taxon>Cytophagales</taxon>
        <taxon>Flammeovirgaceae</taxon>
        <taxon>Sediminitomix</taxon>
    </lineage>
</organism>
<sequence>MIVDFIPFLRKNMSRLIFDLKKGYFAFDKAWKIFVKKTLNNKVHGN</sequence>